<feature type="region of interest" description="Disordered" evidence="1">
    <location>
        <begin position="1"/>
        <end position="77"/>
    </location>
</feature>
<dbReference type="EMBL" id="VEVO01000003">
    <property type="protein sequence ID" value="KAF0044551.1"/>
    <property type="molecule type" value="Genomic_DNA"/>
</dbReference>
<accession>A0A6A4TP63</accession>
<evidence type="ECO:0000313" key="2">
    <source>
        <dbReference type="EMBL" id="KAF0044551.1"/>
    </source>
</evidence>
<feature type="compositionally biased region" description="Basic and acidic residues" evidence="1">
    <location>
        <begin position="64"/>
        <end position="77"/>
    </location>
</feature>
<evidence type="ECO:0000313" key="3">
    <source>
        <dbReference type="Proteomes" id="UP000438429"/>
    </source>
</evidence>
<gene>
    <name evidence="2" type="ORF">F2P81_003709</name>
</gene>
<comment type="caution">
    <text evidence="2">The sequence shown here is derived from an EMBL/GenBank/DDBJ whole genome shotgun (WGS) entry which is preliminary data.</text>
</comment>
<protein>
    <submittedName>
        <fullName evidence="2">Uncharacterized protein</fullName>
    </submittedName>
</protein>
<reference evidence="2 3" key="1">
    <citation type="submission" date="2019-06" db="EMBL/GenBank/DDBJ databases">
        <title>Draft genomes of female and male turbot (Scophthalmus maximus).</title>
        <authorList>
            <person name="Xu H."/>
            <person name="Xu X.-W."/>
            <person name="Shao C."/>
            <person name="Chen S."/>
        </authorList>
    </citation>
    <scope>NUCLEOTIDE SEQUENCE [LARGE SCALE GENOMIC DNA]</scope>
    <source>
        <strain evidence="2">Ysfricsl-2016a</strain>
        <tissue evidence="2">Blood</tissue>
    </source>
</reference>
<name>A0A6A4TP63_SCOMX</name>
<dbReference type="AlphaFoldDB" id="A0A6A4TP63"/>
<feature type="compositionally biased region" description="Polar residues" evidence="1">
    <location>
        <begin position="12"/>
        <end position="26"/>
    </location>
</feature>
<evidence type="ECO:0000256" key="1">
    <source>
        <dbReference type="SAM" id="MobiDB-lite"/>
    </source>
</evidence>
<sequence>MSRLSGRPQPYLPSTRQLASASTSLSAPWRLPTGAPSVTRERRGAQQKQQQQQQRQNKKKNVPRHGDEAADAFESKERKSCAVTFLEAALAAARLLCARSPAAPRLVVYTRDRTGGGSSNPPRLLAARSVGSVLPDMIYPKRFLLISDTSGADPGHRH</sequence>
<dbReference type="Proteomes" id="UP000438429">
    <property type="component" value="Unassembled WGS sequence"/>
</dbReference>
<feature type="compositionally biased region" description="Low complexity" evidence="1">
    <location>
        <begin position="46"/>
        <end position="55"/>
    </location>
</feature>
<organism evidence="2 3">
    <name type="scientific">Scophthalmus maximus</name>
    <name type="common">Turbot</name>
    <name type="synonym">Psetta maxima</name>
    <dbReference type="NCBI Taxonomy" id="52904"/>
    <lineage>
        <taxon>Eukaryota</taxon>
        <taxon>Metazoa</taxon>
        <taxon>Chordata</taxon>
        <taxon>Craniata</taxon>
        <taxon>Vertebrata</taxon>
        <taxon>Euteleostomi</taxon>
        <taxon>Actinopterygii</taxon>
        <taxon>Neopterygii</taxon>
        <taxon>Teleostei</taxon>
        <taxon>Neoteleostei</taxon>
        <taxon>Acanthomorphata</taxon>
        <taxon>Carangaria</taxon>
        <taxon>Pleuronectiformes</taxon>
        <taxon>Pleuronectoidei</taxon>
        <taxon>Scophthalmidae</taxon>
        <taxon>Scophthalmus</taxon>
    </lineage>
</organism>
<proteinExistence type="predicted"/>